<dbReference type="PANTHER" id="PTHR31286">
    <property type="entry name" value="GLYCINE-RICH CELL WALL STRUCTURAL PROTEIN 1.8-LIKE"/>
    <property type="match status" value="1"/>
</dbReference>
<feature type="region of interest" description="Disordered" evidence="1">
    <location>
        <begin position="679"/>
        <end position="760"/>
    </location>
</feature>
<reference evidence="2" key="1">
    <citation type="journal article" date="2019" name="Sci. Rep.">
        <title>Draft genome of Tanacetum cinerariifolium, the natural source of mosquito coil.</title>
        <authorList>
            <person name="Yamashiro T."/>
            <person name="Shiraishi A."/>
            <person name="Satake H."/>
            <person name="Nakayama K."/>
        </authorList>
    </citation>
    <scope>NUCLEOTIDE SEQUENCE</scope>
</reference>
<dbReference type="InterPro" id="IPR043502">
    <property type="entry name" value="DNA/RNA_pol_sf"/>
</dbReference>
<gene>
    <name evidence="2" type="ORF">Tci_056800</name>
</gene>
<evidence type="ECO:0000313" key="2">
    <source>
        <dbReference type="EMBL" id="GEU84822.1"/>
    </source>
</evidence>
<dbReference type="Gene3D" id="3.30.70.270">
    <property type="match status" value="1"/>
</dbReference>
<dbReference type="PANTHER" id="PTHR31286:SF99">
    <property type="entry name" value="DUF4283 DOMAIN-CONTAINING PROTEIN"/>
    <property type="match status" value="1"/>
</dbReference>
<evidence type="ECO:0000256" key="1">
    <source>
        <dbReference type="SAM" id="MobiDB-lite"/>
    </source>
</evidence>
<proteinExistence type="predicted"/>
<dbReference type="InterPro" id="IPR040256">
    <property type="entry name" value="At4g02000-like"/>
</dbReference>
<feature type="compositionally biased region" description="Polar residues" evidence="1">
    <location>
        <begin position="710"/>
        <end position="721"/>
    </location>
</feature>
<name>A0A6L2NI54_TANCI</name>
<protein>
    <submittedName>
        <fullName evidence="2">Zinc knuckle CX2CX4HX4C</fullName>
    </submittedName>
</protein>
<dbReference type="InterPro" id="IPR043128">
    <property type="entry name" value="Rev_trsase/Diguanyl_cyclase"/>
</dbReference>
<accession>A0A6L2NI54</accession>
<comment type="caution">
    <text evidence="2">The sequence shown here is derived from an EMBL/GenBank/DDBJ whole genome shotgun (WGS) entry which is preliminary data.</text>
</comment>
<dbReference type="EMBL" id="BKCJ010008977">
    <property type="protein sequence ID" value="GEU84822.1"/>
    <property type="molecule type" value="Genomic_DNA"/>
</dbReference>
<feature type="compositionally biased region" description="Low complexity" evidence="1">
    <location>
        <begin position="689"/>
        <end position="709"/>
    </location>
</feature>
<feature type="compositionally biased region" description="Polar residues" evidence="1">
    <location>
        <begin position="1"/>
        <end position="22"/>
    </location>
</feature>
<dbReference type="AlphaFoldDB" id="A0A6L2NI54"/>
<sequence length="760" mass="84450">MSSFIQMQSPSGSGSLPSNTVANPRGDLKAFTTRSGVAYDRPMIPPTPSPLPKVVERETKATKDKESVNRIDVIDVSCEEYAQEVLGFLGSSKSVNPTPLDPIIASSSPSFTPFEGKGDIVLIEKLLNEDLSPNLPPVKNEDLKLGDVTMTKPSTEEPLELELKDLPSHLEYAFLEGTDKLSIITSKELKDKEKAALLKTLKSHKRAIAWNISDIKGIDPHFYTQKILMEDDFKPAETMEVMDDFSVFEDSFSLCLFYLDKMLKRCEDANLVLNWEKCHFRVKEGIVLGHKISKSGIEVDRAKVDVIAKLPHPTSVKDYCIMNEGMSILRGRKSVPGMKSSEREMERGYYSAFTQQELHLLLPPLKLPPSKCSNLTISLDIFKDSLMPSLYETHSKIVSSLSRGKEGNIREESSTRFNPDALLISVTNVEALLGVKFNSQHDIDTFSKSVVEGKYVDIFSKMSSDEIDVVVDAIETITKKFLASDDNSRPNVTKQVIEPNHDDPIIHDVNINTKSTSYAGAAGANHKVQQKITSNFRPLVYDPVFEGVNISIPRKVVEKALIILKKWSMDTRLLKEELTCIPVWVRLHDVPIQVFEDDGISLIASFTGEPVMLNSYTSSMCNDSWGRSSFARCLIEVNSEADLVDVVTIGIPSLTGDDFIKETIRVEYEWRPLRYEPKAATSEPKEGATNVSNTSKSSSMVKSTGNSSKKGNITTSNSYSALENDEEEDKEHVENVYDESANLFPNSKPGESLTFTVAAG</sequence>
<feature type="region of interest" description="Disordered" evidence="1">
    <location>
        <begin position="1"/>
        <end position="61"/>
    </location>
</feature>
<dbReference type="SUPFAM" id="SSF56672">
    <property type="entry name" value="DNA/RNA polymerases"/>
    <property type="match status" value="1"/>
</dbReference>
<organism evidence="2">
    <name type="scientific">Tanacetum cinerariifolium</name>
    <name type="common">Dalmatian daisy</name>
    <name type="synonym">Chrysanthemum cinerariifolium</name>
    <dbReference type="NCBI Taxonomy" id="118510"/>
    <lineage>
        <taxon>Eukaryota</taxon>
        <taxon>Viridiplantae</taxon>
        <taxon>Streptophyta</taxon>
        <taxon>Embryophyta</taxon>
        <taxon>Tracheophyta</taxon>
        <taxon>Spermatophyta</taxon>
        <taxon>Magnoliopsida</taxon>
        <taxon>eudicotyledons</taxon>
        <taxon>Gunneridae</taxon>
        <taxon>Pentapetalae</taxon>
        <taxon>asterids</taxon>
        <taxon>campanulids</taxon>
        <taxon>Asterales</taxon>
        <taxon>Asteraceae</taxon>
        <taxon>Asteroideae</taxon>
        <taxon>Anthemideae</taxon>
        <taxon>Anthemidinae</taxon>
        <taxon>Tanacetum</taxon>
    </lineage>
</organism>